<reference evidence="1 2" key="2">
    <citation type="journal article" date="2022" name="Mol. Ecol. Resour.">
        <title>The genomes of chicory, endive, great burdock and yacon provide insights into Asteraceae paleo-polyploidization history and plant inulin production.</title>
        <authorList>
            <person name="Fan W."/>
            <person name="Wang S."/>
            <person name="Wang H."/>
            <person name="Wang A."/>
            <person name="Jiang F."/>
            <person name="Liu H."/>
            <person name="Zhao H."/>
            <person name="Xu D."/>
            <person name="Zhang Y."/>
        </authorList>
    </citation>
    <scope>NUCLEOTIDE SEQUENCE [LARGE SCALE GENOMIC DNA]</scope>
    <source>
        <strain evidence="2">cv. Yunnan</strain>
        <tissue evidence="1">Leaves</tissue>
    </source>
</reference>
<sequence length="164" mass="18016">MFRLQSRAEQSRAEQSRADWGYEEVQEHMWILITNPHIIVSISGFCSGGCAANPDSDTSLLAGSSASGFGVGGQARSRILAGSISHWCLAGRMSRANRRWLLIGLKNIFVRQLLDMRKEYIVRFVMDRSGETGDSFLANMSVGLATGQIKTGAPCQGERLAKYN</sequence>
<keyword evidence="2" id="KW-1185">Reference proteome</keyword>
<gene>
    <name evidence="1" type="ORF">L1987_13250</name>
</gene>
<evidence type="ECO:0000313" key="2">
    <source>
        <dbReference type="Proteomes" id="UP001056120"/>
    </source>
</evidence>
<accession>A0ACB9JI67</accession>
<proteinExistence type="predicted"/>
<organism evidence="1 2">
    <name type="scientific">Smallanthus sonchifolius</name>
    <dbReference type="NCBI Taxonomy" id="185202"/>
    <lineage>
        <taxon>Eukaryota</taxon>
        <taxon>Viridiplantae</taxon>
        <taxon>Streptophyta</taxon>
        <taxon>Embryophyta</taxon>
        <taxon>Tracheophyta</taxon>
        <taxon>Spermatophyta</taxon>
        <taxon>Magnoliopsida</taxon>
        <taxon>eudicotyledons</taxon>
        <taxon>Gunneridae</taxon>
        <taxon>Pentapetalae</taxon>
        <taxon>asterids</taxon>
        <taxon>campanulids</taxon>
        <taxon>Asterales</taxon>
        <taxon>Asteraceae</taxon>
        <taxon>Asteroideae</taxon>
        <taxon>Heliantheae alliance</taxon>
        <taxon>Millerieae</taxon>
        <taxon>Smallanthus</taxon>
    </lineage>
</organism>
<dbReference type="Proteomes" id="UP001056120">
    <property type="component" value="Linkage Group LG04"/>
</dbReference>
<comment type="caution">
    <text evidence="1">The sequence shown here is derived from an EMBL/GenBank/DDBJ whole genome shotgun (WGS) entry which is preliminary data.</text>
</comment>
<reference evidence="2" key="1">
    <citation type="journal article" date="2022" name="Mol. Ecol. Resour.">
        <title>The genomes of chicory, endive, great burdock and yacon provide insights into Asteraceae palaeo-polyploidization history and plant inulin production.</title>
        <authorList>
            <person name="Fan W."/>
            <person name="Wang S."/>
            <person name="Wang H."/>
            <person name="Wang A."/>
            <person name="Jiang F."/>
            <person name="Liu H."/>
            <person name="Zhao H."/>
            <person name="Xu D."/>
            <person name="Zhang Y."/>
        </authorList>
    </citation>
    <scope>NUCLEOTIDE SEQUENCE [LARGE SCALE GENOMIC DNA]</scope>
    <source>
        <strain evidence="2">cv. Yunnan</strain>
    </source>
</reference>
<protein>
    <submittedName>
        <fullName evidence="1">Uncharacterized protein</fullName>
    </submittedName>
</protein>
<dbReference type="EMBL" id="CM042021">
    <property type="protein sequence ID" value="KAI3819416.1"/>
    <property type="molecule type" value="Genomic_DNA"/>
</dbReference>
<name>A0ACB9JI67_9ASTR</name>
<evidence type="ECO:0000313" key="1">
    <source>
        <dbReference type="EMBL" id="KAI3819416.1"/>
    </source>
</evidence>